<dbReference type="Gene3D" id="6.10.140.530">
    <property type="match status" value="1"/>
</dbReference>
<dbReference type="SUPFAM" id="SSF54001">
    <property type="entry name" value="Cysteine proteinases"/>
    <property type="match status" value="1"/>
</dbReference>
<dbReference type="InterPro" id="IPR038765">
    <property type="entry name" value="Papain-like_cys_pep_sf"/>
</dbReference>
<feature type="region of interest" description="Disordered" evidence="1">
    <location>
        <begin position="666"/>
        <end position="704"/>
    </location>
</feature>
<feature type="region of interest" description="Disordered" evidence="1">
    <location>
        <begin position="557"/>
        <end position="588"/>
    </location>
</feature>
<dbReference type="GO" id="GO:0003684">
    <property type="term" value="F:damaged DNA binding"/>
    <property type="evidence" value="ECO:0007669"/>
    <property type="project" value="InterPro"/>
</dbReference>
<dbReference type="InterPro" id="IPR005123">
    <property type="entry name" value="Oxoglu/Fe-dep_dioxygenase_dom"/>
</dbReference>
<dbReference type="PANTHER" id="PTHR12135">
    <property type="entry name" value="DNA REPAIR PROTEIN XP-C / RAD4"/>
    <property type="match status" value="1"/>
</dbReference>
<reference evidence="4" key="1">
    <citation type="submission" date="2022-10" db="EMBL/GenBank/DDBJ databases">
        <authorList>
            <person name="Chen Y."/>
            <person name="Dougan E. K."/>
            <person name="Chan C."/>
            <person name="Rhodes N."/>
            <person name="Thang M."/>
        </authorList>
    </citation>
    <scope>NUCLEOTIDE SEQUENCE</scope>
</reference>
<dbReference type="InterPro" id="IPR018325">
    <property type="entry name" value="Rad4/PNGase_transGLS-fold"/>
</dbReference>
<dbReference type="InterPro" id="IPR004583">
    <property type="entry name" value="DNA_repair_Rad4"/>
</dbReference>
<dbReference type="EMBL" id="CAMXCT030001358">
    <property type="protein sequence ID" value="CAL4776636.1"/>
    <property type="molecule type" value="Genomic_DNA"/>
</dbReference>
<dbReference type="PROSITE" id="PS51471">
    <property type="entry name" value="FE2OG_OXY"/>
    <property type="match status" value="1"/>
</dbReference>
<dbReference type="InterPro" id="IPR018326">
    <property type="entry name" value="Rad4_beta-hairpin_dom1"/>
</dbReference>
<evidence type="ECO:0000259" key="2">
    <source>
        <dbReference type="PROSITE" id="PS50030"/>
    </source>
</evidence>
<organism evidence="4">
    <name type="scientific">Cladocopium goreaui</name>
    <dbReference type="NCBI Taxonomy" id="2562237"/>
    <lineage>
        <taxon>Eukaryota</taxon>
        <taxon>Sar</taxon>
        <taxon>Alveolata</taxon>
        <taxon>Dinophyceae</taxon>
        <taxon>Suessiales</taxon>
        <taxon>Symbiodiniaceae</taxon>
        <taxon>Cladocopium</taxon>
    </lineage>
</organism>
<dbReference type="GO" id="GO:0003697">
    <property type="term" value="F:single-stranded DNA binding"/>
    <property type="evidence" value="ECO:0007669"/>
    <property type="project" value="TreeGrafter"/>
</dbReference>
<name>A0A9P1CCT4_9DINO</name>
<dbReference type="Pfam" id="PF03835">
    <property type="entry name" value="Rad4"/>
    <property type="match status" value="1"/>
</dbReference>
<dbReference type="Pfam" id="PF10403">
    <property type="entry name" value="BHD_1"/>
    <property type="match status" value="1"/>
</dbReference>
<dbReference type="InterPro" id="IPR015940">
    <property type="entry name" value="UBA"/>
</dbReference>
<dbReference type="PANTHER" id="PTHR12135:SF0">
    <property type="entry name" value="DNA REPAIR PROTEIN COMPLEMENTING XP-C CELLS"/>
    <property type="match status" value="1"/>
</dbReference>
<keyword evidence="6" id="KW-1185">Reference proteome</keyword>
<proteinExistence type="predicted"/>
<dbReference type="SMART" id="SM01030">
    <property type="entry name" value="BHD_1"/>
    <property type="match status" value="1"/>
</dbReference>
<dbReference type="InterPro" id="IPR036985">
    <property type="entry name" value="Transglutaminase-like_sf"/>
</dbReference>
<feature type="region of interest" description="Disordered" evidence="1">
    <location>
        <begin position="1"/>
        <end position="42"/>
    </location>
</feature>
<evidence type="ECO:0000259" key="3">
    <source>
        <dbReference type="PROSITE" id="PS51471"/>
    </source>
</evidence>
<dbReference type="Gene3D" id="3.90.260.10">
    <property type="entry name" value="Transglutaminase-like"/>
    <property type="match status" value="1"/>
</dbReference>
<dbReference type="GO" id="GO:0006298">
    <property type="term" value="P:mismatch repair"/>
    <property type="evidence" value="ECO:0007669"/>
    <property type="project" value="TreeGrafter"/>
</dbReference>
<dbReference type="GO" id="GO:0005737">
    <property type="term" value="C:cytoplasm"/>
    <property type="evidence" value="ECO:0007669"/>
    <property type="project" value="TreeGrafter"/>
</dbReference>
<dbReference type="GO" id="GO:0000111">
    <property type="term" value="C:nucleotide-excision repair factor 2 complex"/>
    <property type="evidence" value="ECO:0007669"/>
    <property type="project" value="TreeGrafter"/>
</dbReference>
<accession>A0A9P1CCT4</accession>
<dbReference type="OrthoDB" id="340039at2759"/>
<sequence>MLSLCHTPGDGLAPGAQREAEASEPLEASNPQRRASAKGKAKAKAKAKVTVRAAYQRTQLLGWLAHLWYLHEACCNEFLQSVCLSSWGSPRDPQTADELFQSFRDQLNHKADDHAPLRDDDKKLSILLRACRCARRKQGRPLDLAVCFVALCRALDWPSRLVVAFDLHEPQRRLGHFFSPKKSAATPGPISDALQAFLLKDDPIEVDDEDLEEELEDVLEGDILDHAKQLIGMGFERDKVVQTMLEVQTDSEPFNKALELLLAAGESAESASSPAPPRPSKTGNMVSCEWCGQAFQKGAFCGSCGQRMREGGASGAADAGPEEDEDFLVTTWAEIFDAENNIWVAVDVAFGEIIPFPETGWLHRGTPMVWICAAGDKGYLDVTPRYSPRWWEVEQAREPSGSRQLRDWWEKLLCSLEASGGGEPEEWTALRASEAEKQDEVFLHQRRQSGGVPRTKQALKHHEIYRLGPKRATEALKPGAQPVATVQGENVYWRKDVSLLRTKKAWLFQKRRVLEGEKPFREIGEKSAKSSVRDIPESTALAVVGEDQAASRQLFGDWQTEPMEAKQKGVKRPRTSKTASGLPELPAPRKRKVNLVPLKGFEEKLQQLAKWLEDHHRLPWEKSHQPAEKRLGAWVLTAQKSFGRGTLPQEQRDALEALEHWSWGDYERDDDTHDAAEAEPAEPEAAAAEVEPPGEEDETQQTKRWQQNVIQKLQRDLEQCGADVELQRRKLQRWRLSYHPDKNYGRTEEVTPIFHFVQEKWNSLRSDAVESAPVAAPGMRRKTTMEKGHAQQRSCYTGNRSYALHIDNPHKSGGPMDLPDNGLRVTLVYYINPHWDPDSGYNGGGLDVFLTDPNSAPPSASTARKAPKLRIAPHADTLAIFLAERMAHQVVETMGKERMYCLTMWCFDQFALSNFVPQVSQKQRDMQAGSDDEY</sequence>
<dbReference type="Pfam" id="PF13640">
    <property type="entry name" value="2OG-FeII_Oxy_3"/>
    <property type="match status" value="1"/>
</dbReference>
<evidence type="ECO:0000313" key="6">
    <source>
        <dbReference type="Proteomes" id="UP001152797"/>
    </source>
</evidence>
<evidence type="ECO:0000313" key="5">
    <source>
        <dbReference type="EMBL" id="CAL4776636.1"/>
    </source>
</evidence>
<dbReference type="InterPro" id="IPR044862">
    <property type="entry name" value="Pro_4_hyd_alph_FE2OG_OXY"/>
</dbReference>
<feature type="region of interest" description="Disordered" evidence="1">
    <location>
        <begin position="772"/>
        <end position="793"/>
    </location>
</feature>
<dbReference type="PROSITE" id="PS50030">
    <property type="entry name" value="UBA"/>
    <property type="match status" value="1"/>
</dbReference>
<dbReference type="Proteomes" id="UP001152797">
    <property type="component" value="Unassembled WGS sequence"/>
</dbReference>
<dbReference type="GO" id="GO:0006289">
    <property type="term" value="P:nucleotide-excision repair"/>
    <property type="evidence" value="ECO:0007669"/>
    <property type="project" value="InterPro"/>
</dbReference>
<dbReference type="AlphaFoldDB" id="A0A9P1CCT4"/>
<comment type="caution">
    <text evidence="4">The sequence shown here is derived from an EMBL/GenBank/DDBJ whole genome shotgun (WGS) entry which is preliminary data.</text>
</comment>
<evidence type="ECO:0000256" key="1">
    <source>
        <dbReference type="SAM" id="MobiDB-lite"/>
    </source>
</evidence>
<reference evidence="5 6" key="2">
    <citation type="submission" date="2024-05" db="EMBL/GenBank/DDBJ databases">
        <authorList>
            <person name="Chen Y."/>
            <person name="Shah S."/>
            <person name="Dougan E. K."/>
            <person name="Thang M."/>
            <person name="Chan C."/>
        </authorList>
    </citation>
    <scope>NUCLEOTIDE SEQUENCE [LARGE SCALE GENOMIC DNA]</scope>
</reference>
<feature type="domain" description="UBA" evidence="2">
    <location>
        <begin position="210"/>
        <end position="264"/>
    </location>
</feature>
<gene>
    <name evidence="4" type="ORF">C1SCF055_LOCUS16409</name>
</gene>
<evidence type="ECO:0000313" key="4">
    <source>
        <dbReference type="EMBL" id="CAI3989324.1"/>
    </source>
</evidence>
<feature type="domain" description="Fe2OG dioxygenase" evidence="3">
    <location>
        <begin position="787"/>
        <end position="908"/>
    </location>
</feature>
<protein>
    <submittedName>
        <fullName evidence="5">DNA repair protein complementing XP-C cells (Xeroderma pigmentosum group C-complementing protein) (p125)</fullName>
    </submittedName>
</protein>
<dbReference type="EMBL" id="CAMXCT010001358">
    <property type="protein sequence ID" value="CAI3989324.1"/>
    <property type="molecule type" value="Genomic_DNA"/>
</dbReference>
<dbReference type="GO" id="GO:0071942">
    <property type="term" value="C:XPC complex"/>
    <property type="evidence" value="ECO:0007669"/>
    <property type="project" value="TreeGrafter"/>
</dbReference>
<dbReference type="EMBL" id="CAMXCT020001358">
    <property type="protein sequence ID" value="CAL1142699.1"/>
    <property type="molecule type" value="Genomic_DNA"/>
</dbReference>
<dbReference type="Gene3D" id="2.60.120.620">
    <property type="entry name" value="q2cbj1_9rhob like domain"/>
    <property type="match status" value="1"/>
</dbReference>